<dbReference type="GeneID" id="28829227"/>
<dbReference type="EMBL" id="KQ947409">
    <property type="protein sequence ID" value="KUJ20653.1"/>
    <property type="molecule type" value="Genomic_DNA"/>
</dbReference>
<proteinExistence type="predicted"/>
<organism evidence="1 2">
    <name type="scientific">Mollisia scopiformis</name>
    <name type="common">Conifer needle endophyte fungus</name>
    <name type="synonym">Phialocephala scopiformis</name>
    <dbReference type="NCBI Taxonomy" id="149040"/>
    <lineage>
        <taxon>Eukaryota</taxon>
        <taxon>Fungi</taxon>
        <taxon>Dikarya</taxon>
        <taxon>Ascomycota</taxon>
        <taxon>Pezizomycotina</taxon>
        <taxon>Leotiomycetes</taxon>
        <taxon>Helotiales</taxon>
        <taxon>Mollisiaceae</taxon>
        <taxon>Mollisia</taxon>
    </lineage>
</organism>
<evidence type="ECO:0000313" key="1">
    <source>
        <dbReference type="EMBL" id="KUJ20653.1"/>
    </source>
</evidence>
<dbReference type="InParanoid" id="A0A194XKG6"/>
<dbReference type="RefSeq" id="XP_018075008.1">
    <property type="nucleotide sequence ID" value="XM_018219501.1"/>
</dbReference>
<dbReference type="AlphaFoldDB" id="A0A194XKG6"/>
<gene>
    <name evidence="1" type="ORF">LY89DRAFT_730676</name>
</gene>
<sequence length="122" mass="13657">MCRITIRTFTECQHSINIYEHCASDPLRNHPGAIKGVCKTVAYKSVPNIFEHLRVTFPPGYKKIMNLIAKLETCPNWPSKIKNYETIEVDGTCLAEGGVCSGTRYRLIGYDKNGVVVDRPGP</sequence>
<accession>A0A194XKG6</accession>
<keyword evidence="2" id="KW-1185">Reference proteome</keyword>
<protein>
    <submittedName>
        <fullName evidence="1">Uncharacterized protein</fullName>
    </submittedName>
</protein>
<reference evidence="1 2" key="1">
    <citation type="submission" date="2015-10" db="EMBL/GenBank/DDBJ databases">
        <title>Full genome of DAOMC 229536 Phialocephala scopiformis, a fungal endophyte of spruce producing the potent anti-insectan compound rugulosin.</title>
        <authorList>
            <consortium name="DOE Joint Genome Institute"/>
            <person name="Walker A.K."/>
            <person name="Frasz S.L."/>
            <person name="Seifert K.A."/>
            <person name="Miller J.D."/>
            <person name="Mondo S.J."/>
            <person name="Labutti K."/>
            <person name="Lipzen A."/>
            <person name="Dockter R."/>
            <person name="Kennedy M."/>
            <person name="Grigoriev I.V."/>
            <person name="Spatafora J.W."/>
        </authorList>
    </citation>
    <scope>NUCLEOTIDE SEQUENCE [LARGE SCALE GENOMIC DNA]</scope>
    <source>
        <strain evidence="1 2">CBS 120377</strain>
    </source>
</reference>
<evidence type="ECO:0000313" key="2">
    <source>
        <dbReference type="Proteomes" id="UP000070700"/>
    </source>
</evidence>
<name>A0A194XKG6_MOLSC</name>
<dbReference type="Proteomes" id="UP000070700">
    <property type="component" value="Unassembled WGS sequence"/>
</dbReference>
<dbReference type="KEGG" id="psco:LY89DRAFT_730676"/>